<proteinExistence type="inferred from homology"/>
<dbReference type="InterPro" id="IPR049940">
    <property type="entry name" value="GluQ/Sye"/>
</dbReference>
<dbReference type="SUPFAM" id="SSF52374">
    <property type="entry name" value="Nucleotidylyl transferase"/>
    <property type="match status" value="1"/>
</dbReference>
<keyword evidence="4 10" id="KW-0436">Ligase</keyword>
<dbReference type="GO" id="GO:0005739">
    <property type="term" value="C:mitochondrion"/>
    <property type="evidence" value="ECO:0000318"/>
    <property type="project" value="GO_Central"/>
</dbReference>
<dbReference type="GO" id="GO:0004818">
    <property type="term" value="F:glutamate-tRNA ligase activity"/>
    <property type="evidence" value="ECO:0000318"/>
    <property type="project" value="GO_Central"/>
</dbReference>
<keyword evidence="14" id="KW-1185">Reference proteome</keyword>
<dbReference type="Gene3D" id="3.40.50.620">
    <property type="entry name" value="HUPs"/>
    <property type="match status" value="1"/>
</dbReference>
<dbReference type="FunCoup" id="A9URL2">
    <property type="interactions" value="707"/>
</dbReference>
<dbReference type="InterPro" id="IPR033910">
    <property type="entry name" value="GluRS_core"/>
</dbReference>
<dbReference type="PANTHER" id="PTHR43311:SF2">
    <property type="entry name" value="GLUTAMATE--TRNA LIGASE, MITOCHONDRIAL-RELATED"/>
    <property type="match status" value="1"/>
</dbReference>
<evidence type="ECO:0000256" key="8">
    <source>
        <dbReference type="ARBA" id="ARBA00023146"/>
    </source>
</evidence>
<protein>
    <recommendedName>
        <fullName evidence="3">glutamate--tRNA ligase</fullName>
        <ecNumber evidence="3">6.1.1.17</ecNumber>
    </recommendedName>
    <alternativeName>
        <fullName evidence="9">Glutamyl-tRNA synthetase</fullName>
    </alternativeName>
</protein>
<name>A9URL2_MONBE</name>
<dbReference type="PANTHER" id="PTHR43311">
    <property type="entry name" value="GLUTAMATE--TRNA LIGASE"/>
    <property type="match status" value="1"/>
</dbReference>
<dbReference type="InterPro" id="IPR045462">
    <property type="entry name" value="aa-tRNA-synth_I_cd-bd"/>
</dbReference>
<dbReference type="PRINTS" id="PR00987">
    <property type="entry name" value="TRNASYNTHGLU"/>
</dbReference>
<dbReference type="InterPro" id="IPR020058">
    <property type="entry name" value="Glu/Gln-tRNA-synth_Ib_cat-dom"/>
</dbReference>
<dbReference type="Proteomes" id="UP000001357">
    <property type="component" value="Unassembled WGS sequence"/>
</dbReference>
<dbReference type="SUPFAM" id="SSF48163">
    <property type="entry name" value="An anticodon-binding domain of class I aminoacyl-tRNA synthetases"/>
    <property type="match status" value="1"/>
</dbReference>
<dbReference type="GO" id="GO:0008270">
    <property type="term" value="F:zinc ion binding"/>
    <property type="evidence" value="ECO:0007669"/>
    <property type="project" value="InterPro"/>
</dbReference>
<evidence type="ECO:0000256" key="1">
    <source>
        <dbReference type="ARBA" id="ARBA00004173"/>
    </source>
</evidence>
<dbReference type="AlphaFoldDB" id="A9URL2"/>
<dbReference type="EMBL" id="CH991544">
    <property type="protein sequence ID" value="EDQ91943.1"/>
    <property type="molecule type" value="Genomic_DNA"/>
</dbReference>
<dbReference type="STRING" id="81824.A9URL2"/>
<dbReference type="RefSeq" id="XP_001743229.1">
    <property type="nucleotide sequence ID" value="XM_001743177.1"/>
</dbReference>
<evidence type="ECO:0000313" key="14">
    <source>
        <dbReference type="Proteomes" id="UP000001357"/>
    </source>
</evidence>
<dbReference type="InterPro" id="IPR004527">
    <property type="entry name" value="Glu-tRNA-ligase_bac/mito"/>
</dbReference>
<evidence type="ECO:0000256" key="9">
    <source>
        <dbReference type="ARBA" id="ARBA00030865"/>
    </source>
</evidence>
<dbReference type="Pfam" id="PF00749">
    <property type="entry name" value="tRNA-synt_1c"/>
    <property type="match status" value="1"/>
</dbReference>
<dbReference type="GeneID" id="5888796"/>
<dbReference type="Gene3D" id="1.10.10.350">
    <property type="match status" value="1"/>
</dbReference>
<dbReference type="KEGG" id="mbr:MONBRDRAFT_17829"/>
<evidence type="ECO:0000256" key="2">
    <source>
        <dbReference type="ARBA" id="ARBA00007894"/>
    </source>
</evidence>
<dbReference type="GO" id="GO:0000049">
    <property type="term" value="F:tRNA binding"/>
    <property type="evidence" value="ECO:0007669"/>
    <property type="project" value="InterPro"/>
</dbReference>
<keyword evidence="8 10" id="KW-0030">Aminoacyl-tRNA synthetase</keyword>
<evidence type="ECO:0000256" key="10">
    <source>
        <dbReference type="RuleBase" id="RU363037"/>
    </source>
</evidence>
<feature type="domain" description="Aminoacyl-tRNA synthetase class I anticodon-binding" evidence="12">
    <location>
        <begin position="360"/>
        <end position="486"/>
    </location>
</feature>
<evidence type="ECO:0000313" key="13">
    <source>
        <dbReference type="EMBL" id="EDQ91943.1"/>
    </source>
</evidence>
<dbReference type="CDD" id="cd00808">
    <property type="entry name" value="GluRS_core"/>
    <property type="match status" value="1"/>
</dbReference>
<reference evidence="13 14" key="1">
    <citation type="journal article" date="2008" name="Nature">
        <title>The genome of the choanoflagellate Monosiga brevicollis and the origin of metazoans.</title>
        <authorList>
            <consortium name="JGI Sequencing"/>
            <person name="King N."/>
            <person name="Westbrook M.J."/>
            <person name="Young S.L."/>
            <person name="Kuo A."/>
            <person name="Abedin M."/>
            <person name="Chapman J."/>
            <person name="Fairclough S."/>
            <person name="Hellsten U."/>
            <person name="Isogai Y."/>
            <person name="Letunic I."/>
            <person name="Marr M."/>
            <person name="Pincus D."/>
            <person name="Putnam N."/>
            <person name="Rokas A."/>
            <person name="Wright K.J."/>
            <person name="Zuzow R."/>
            <person name="Dirks W."/>
            <person name="Good M."/>
            <person name="Goodstein D."/>
            <person name="Lemons D."/>
            <person name="Li W."/>
            <person name="Lyons J.B."/>
            <person name="Morris A."/>
            <person name="Nichols S."/>
            <person name="Richter D.J."/>
            <person name="Salamov A."/>
            <person name="Bork P."/>
            <person name="Lim W.A."/>
            <person name="Manning G."/>
            <person name="Miller W.T."/>
            <person name="McGinnis W."/>
            <person name="Shapiro H."/>
            <person name="Tjian R."/>
            <person name="Grigoriev I.V."/>
            <person name="Rokhsar D."/>
        </authorList>
    </citation>
    <scope>NUCLEOTIDE SEQUENCE [LARGE SCALE GENOMIC DNA]</scope>
    <source>
        <strain evidence="14">MX1 / ATCC 50154</strain>
    </source>
</reference>
<accession>A9URL2</accession>
<evidence type="ECO:0000259" key="11">
    <source>
        <dbReference type="Pfam" id="PF00749"/>
    </source>
</evidence>
<feature type="domain" description="Glutamyl/glutaminyl-tRNA synthetase class Ib catalytic" evidence="11">
    <location>
        <begin position="3"/>
        <end position="328"/>
    </location>
</feature>
<keyword evidence="5 10" id="KW-0547">Nucleotide-binding</keyword>
<dbReference type="EC" id="6.1.1.17" evidence="3"/>
<dbReference type="InterPro" id="IPR014729">
    <property type="entry name" value="Rossmann-like_a/b/a_fold"/>
</dbReference>
<dbReference type="eggNOG" id="KOG1149">
    <property type="taxonomic scope" value="Eukaryota"/>
</dbReference>
<organism evidence="13 14">
    <name type="scientific">Monosiga brevicollis</name>
    <name type="common">Choanoflagellate</name>
    <dbReference type="NCBI Taxonomy" id="81824"/>
    <lineage>
        <taxon>Eukaryota</taxon>
        <taxon>Choanoflagellata</taxon>
        <taxon>Craspedida</taxon>
        <taxon>Salpingoecidae</taxon>
        <taxon>Monosiga</taxon>
    </lineage>
</organism>
<dbReference type="InParanoid" id="A9URL2"/>
<keyword evidence="6 10" id="KW-0067">ATP-binding</keyword>
<dbReference type="PROSITE" id="PS00178">
    <property type="entry name" value="AA_TRNA_LIGASE_I"/>
    <property type="match status" value="1"/>
</dbReference>
<evidence type="ECO:0000256" key="5">
    <source>
        <dbReference type="ARBA" id="ARBA00022741"/>
    </source>
</evidence>
<evidence type="ECO:0000256" key="7">
    <source>
        <dbReference type="ARBA" id="ARBA00022917"/>
    </source>
</evidence>
<dbReference type="OMA" id="QAPRYDN"/>
<gene>
    <name evidence="13" type="ORF">MONBRDRAFT_17829</name>
</gene>
<sequence>MAVRVRFAPSPTGFLHLGGVRTALFNYLFARKHGGKFILRLEDTDRTRLQPEAVQRIQDDLAWLGMTVDEGPSTPLQQANFRNPAHAAYVQSQRLPLYQEAADALLHEGHAYRCFCSADRLEALRVSAYRQGLPTSYDRLCRSLPRAEAEDGVPHTIRFAMPTQGETRFQDLVYGDLAFRNEQIDDQVLIKSDGFPTYHLANVVDDYDMRISHVLRGEEWLSSTAKHVNLYHALGFEPPAFVHLPLLINPDRTKLSKRSGSLFVSQIQDMGILPSALNNFVMLLGWSASEEHAEATNHADYLTMEALTEVFDIGQLNKSAAVVAMERLHYINKRHLHLVEPQGAQFDLILDYARQRLERQPWFNSDNTPTHRLAHLVAQLKPSFDSVDDLVAGLEFFFVRPPAPTLAEAPFRGITAMTAQLRELPDWQPEAIKGACLHALEEAKVGRKKAFPALRQVLVNGQHGPPLYPTMALLGRDESLARLEQAQQGDA</sequence>
<dbReference type="GO" id="GO:0005524">
    <property type="term" value="F:ATP binding"/>
    <property type="evidence" value="ECO:0007669"/>
    <property type="project" value="UniProtKB-KW"/>
</dbReference>
<dbReference type="FunFam" id="3.40.50.620:FF:000045">
    <property type="entry name" value="Glutamate--tRNA ligase, mitochondrial"/>
    <property type="match status" value="1"/>
</dbReference>
<dbReference type="Pfam" id="PF19269">
    <property type="entry name" value="Anticodon_2"/>
    <property type="match status" value="1"/>
</dbReference>
<evidence type="ECO:0000256" key="6">
    <source>
        <dbReference type="ARBA" id="ARBA00022840"/>
    </source>
</evidence>
<dbReference type="InterPro" id="IPR020751">
    <property type="entry name" value="aa-tRNA-synth_I_codon-bd_sub2"/>
</dbReference>
<dbReference type="GO" id="GO:0006424">
    <property type="term" value="P:glutamyl-tRNA aminoacylation"/>
    <property type="evidence" value="ECO:0000318"/>
    <property type="project" value="GO_Central"/>
</dbReference>
<evidence type="ECO:0000256" key="4">
    <source>
        <dbReference type="ARBA" id="ARBA00022598"/>
    </source>
</evidence>
<comment type="subcellular location">
    <subcellularLocation>
        <location evidence="1">Mitochondrion</location>
    </subcellularLocation>
</comment>
<dbReference type="NCBIfam" id="TIGR00464">
    <property type="entry name" value="gltX_bact"/>
    <property type="match status" value="1"/>
</dbReference>
<evidence type="ECO:0000259" key="12">
    <source>
        <dbReference type="Pfam" id="PF19269"/>
    </source>
</evidence>
<evidence type="ECO:0000256" key="3">
    <source>
        <dbReference type="ARBA" id="ARBA00012835"/>
    </source>
</evidence>
<keyword evidence="7 10" id="KW-0648">Protein biosynthesis</keyword>
<dbReference type="InterPro" id="IPR000924">
    <property type="entry name" value="Glu/Gln-tRNA-synth"/>
</dbReference>
<dbReference type="InterPro" id="IPR008925">
    <property type="entry name" value="aa_tRNA-synth_I_cd-bd_sf"/>
</dbReference>
<dbReference type="HAMAP" id="MF_00022">
    <property type="entry name" value="Glu_tRNA_synth_type1"/>
    <property type="match status" value="1"/>
</dbReference>
<comment type="similarity">
    <text evidence="2">Belongs to the class-I aminoacyl-tRNA synthetase family. Glutamate--tRNA ligase type 1 subfamily.</text>
</comment>
<dbReference type="InterPro" id="IPR001412">
    <property type="entry name" value="aa-tRNA-synth_I_CS"/>
</dbReference>
<dbReference type="FunFam" id="1.10.10.350:FF:000029">
    <property type="match status" value="1"/>
</dbReference>